<dbReference type="RefSeq" id="WP_182386838.1">
    <property type="nucleotide sequence ID" value="NZ_CP059833.1"/>
</dbReference>
<feature type="transmembrane region" description="Helical" evidence="1">
    <location>
        <begin position="7"/>
        <end position="25"/>
    </location>
</feature>
<dbReference type="EMBL" id="CP059833">
    <property type="protein sequence ID" value="QMV86023.1"/>
    <property type="molecule type" value="Genomic_DNA"/>
</dbReference>
<feature type="transmembrane region" description="Helical" evidence="1">
    <location>
        <begin position="155"/>
        <end position="180"/>
    </location>
</feature>
<keyword evidence="1" id="KW-0812">Transmembrane</keyword>
<gene>
    <name evidence="2" type="ORF">HW450_04710</name>
</gene>
<sequence length="196" mass="21522">MLAGIRASGIWGIVSGSLWLVYAVVRLVEMFLLQSPLAGNWIRYVTLVLYVLCAGGYYLFFRVTSPRWSALYLGLTLLGSALFIFEVTQLGHVVRNYATSAMPIRPSQIVYPLSIMALGAAAWKTFDCPRIFGVLLFSFAFSWLILAPFSQQPAILTHMAFVADAMGMVASVSLAVWAIVAGRNRRQAGSDYTPSP</sequence>
<accession>A0A7G5FHD2</accession>
<feature type="transmembrane region" description="Helical" evidence="1">
    <location>
        <begin position="109"/>
        <end position="126"/>
    </location>
</feature>
<feature type="transmembrane region" description="Helical" evidence="1">
    <location>
        <begin position="68"/>
        <end position="89"/>
    </location>
</feature>
<keyword evidence="3" id="KW-1185">Reference proteome</keyword>
<proteinExistence type="predicted"/>
<dbReference type="AlphaFoldDB" id="A0A7G5FHD2"/>
<protein>
    <submittedName>
        <fullName evidence="2">Uncharacterized protein</fullName>
    </submittedName>
</protein>
<name>A0A7G5FHD2_9CORY</name>
<feature type="transmembrane region" description="Helical" evidence="1">
    <location>
        <begin position="41"/>
        <end position="61"/>
    </location>
</feature>
<keyword evidence="1" id="KW-0472">Membrane</keyword>
<feature type="transmembrane region" description="Helical" evidence="1">
    <location>
        <begin position="131"/>
        <end position="149"/>
    </location>
</feature>
<evidence type="ECO:0000313" key="2">
    <source>
        <dbReference type="EMBL" id="QMV86023.1"/>
    </source>
</evidence>
<evidence type="ECO:0000313" key="3">
    <source>
        <dbReference type="Proteomes" id="UP000515570"/>
    </source>
</evidence>
<dbReference type="Proteomes" id="UP000515570">
    <property type="component" value="Chromosome"/>
</dbReference>
<keyword evidence="1" id="KW-1133">Transmembrane helix</keyword>
<evidence type="ECO:0000256" key="1">
    <source>
        <dbReference type="SAM" id="Phobius"/>
    </source>
</evidence>
<reference evidence="2 3" key="1">
    <citation type="submission" date="2020-07" db="EMBL/GenBank/DDBJ databases">
        <title>non toxigenic Corynebacterium sp. nov from a clinical source.</title>
        <authorList>
            <person name="Bernier A.-M."/>
            <person name="Bernard K."/>
        </authorList>
    </citation>
    <scope>NUCLEOTIDE SEQUENCE [LARGE SCALE GENOMIC DNA]</scope>
    <source>
        <strain evidence="3">NML 93-0612</strain>
    </source>
</reference>
<organism evidence="2 3">
    <name type="scientific">Corynebacterium hindlerae</name>
    <dbReference type="NCBI Taxonomy" id="699041"/>
    <lineage>
        <taxon>Bacteria</taxon>
        <taxon>Bacillati</taxon>
        <taxon>Actinomycetota</taxon>
        <taxon>Actinomycetes</taxon>
        <taxon>Mycobacteriales</taxon>
        <taxon>Corynebacteriaceae</taxon>
        <taxon>Corynebacterium</taxon>
    </lineage>
</organism>